<name>A4CGQ5_ROBBH</name>
<dbReference type="KEGG" id="rbi:RB2501_04425"/>
<reference evidence="2 3" key="1">
    <citation type="journal article" date="2009" name="J. Bacteriol.">
        <title>Complete genome sequence of Robiginitalea biformata HTCC2501.</title>
        <authorList>
            <person name="Oh H.M."/>
            <person name="Giovannoni S.J."/>
            <person name="Lee K."/>
            <person name="Ferriera S."/>
            <person name="Johnson J."/>
            <person name="Cho J.C."/>
        </authorList>
    </citation>
    <scope>NUCLEOTIDE SEQUENCE [LARGE SCALE GENOMIC DNA]</scope>
    <source>
        <strain evidence="3">ATCC BAA-864 / HTCC2501 / KCTC 12146</strain>
    </source>
</reference>
<keyword evidence="3" id="KW-1185">Reference proteome</keyword>
<proteinExistence type="predicted"/>
<protein>
    <submittedName>
        <fullName evidence="2">Uncharacterized protein</fullName>
    </submittedName>
</protein>
<dbReference type="HOGENOM" id="CLU_2883082_0_0_10"/>
<dbReference type="Proteomes" id="UP000009049">
    <property type="component" value="Chromosome"/>
</dbReference>
<feature type="compositionally biased region" description="Basic and acidic residues" evidence="1">
    <location>
        <begin position="34"/>
        <end position="49"/>
    </location>
</feature>
<organism evidence="2 3">
    <name type="scientific">Robiginitalea biformata (strain ATCC BAA-864 / DSM 15991 / KCTC 12146 / HTCC2501)</name>
    <dbReference type="NCBI Taxonomy" id="313596"/>
    <lineage>
        <taxon>Bacteria</taxon>
        <taxon>Pseudomonadati</taxon>
        <taxon>Bacteroidota</taxon>
        <taxon>Flavobacteriia</taxon>
        <taxon>Flavobacteriales</taxon>
        <taxon>Flavobacteriaceae</taxon>
        <taxon>Robiginitalea</taxon>
    </lineage>
</organism>
<feature type="region of interest" description="Disordered" evidence="1">
    <location>
        <begin position="34"/>
        <end position="63"/>
    </location>
</feature>
<dbReference type="RefSeq" id="WP_012813808.1">
    <property type="nucleotide sequence ID" value="NC_013222.1"/>
</dbReference>
<dbReference type="EMBL" id="CP001712">
    <property type="protein sequence ID" value="EAR16113.1"/>
    <property type="molecule type" value="Genomic_DNA"/>
</dbReference>
<accession>A4CGQ5</accession>
<evidence type="ECO:0000256" key="1">
    <source>
        <dbReference type="SAM" id="MobiDB-lite"/>
    </source>
</evidence>
<evidence type="ECO:0000313" key="3">
    <source>
        <dbReference type="Proteomes" id="UP000009049"/>
    </source>
</evidence>
<dbReference type="AlphaFoldDB" id="A4CGQ5"/>
<sequence>MEASRPDRCKAKPFARKCGGFFRFAALELAQKSGETEKANGGDSRRKDFALQQAHPLGRFRMK</sequence>
<gene>
    <name evidence="2" type="ordered locus">RB2501_04425</name>
</gene>
<evidence type="ECO:0000313" key="2">
    <source>
        <dbReference type="EMBL" id="EAR16113.1"/>
    </source>
</evidence>